<evidence type="ECO:0000256" key="1">
    <source>
        <dbReference type="ARBA" id="ARBA00022691"/>
    </source>
</evidence>
<comment type="similarity">
    <text evidence="2">Belongs to the SAM hydrolase / SAM-dependent halogenase family.</text>
</comment>
<evidence type="ECO:0000259" key="4">
    <source>
        <dbReference type="Pfam" id="PF20257"/>
    </source>
</evidence>
<dbReference type="PANTHER" id="PTHR35092">
    <property type="entry name" value="CHLORINASE MJ1651"/>
    <property type="match status" value="1"/>
</dbReference>
<dbReference type="InterPro" id="IPR046470">
    <property type="entry name" value="SAM_HAT_C"/>
</dbReference>
<organism evidence="5 6">
    <name type="scientific">Eisenbergiella tayi</name>
    <dbReference type="NCBI Taxonomy" id="1432052"/>
    <lineage>
        <taxon>Bacteria</taxon>
        <taxon>Bacillati</taxon>
        <taxon>Bacillota</taxon>
        <taxon>Clostridia</taxon>
        <taxon>Lachnospirales</taxon>
        <taxon>Lachnospiraceae</taxon>
        <taxon>Eisenbergiella</taxon>
    </lineage>
</organism>
<dbReference type="InterPro" id="IPR046469">
    <property type="entry name" value="SAM_HAT_N"/>
</dbReference>
<proteinExistence type="inferred from homology"/>
<dbReference type="GO" id="GO:0016740">
    <property type="term" value="F:transferase activity"/>
    <property type="evidence" value="ECO:0007669"/>
    <property type="project" value="UniProtKB-KW"/>
</dbReference>
<feature type="domain" description="S-adenosyl-l-methionine hydroxide adenosyltransferase C-terminal" evidence="4">
    <location>
        <begin position="201"/>
        <end position="294"/>
    </location>
</feature>
<feature type="domain" description="S-adenosyl-l-methionine hydroxide adenosyltransferase N-terminal" evidence="3">
    <location>
        <begin position="28"/>
        <end position="174"/>
    </location>
</feature>
<evidence type="ECO:0000256" key="2">
    <source>
        <dbReference type="ARBA" id="ARBA00024035"/>
    </source>
</evidence>
<dbReference type="PANTHER" id="PTHR35092:SF1">
    <property type="entry name" value="CHLORINASE MJ1651"/>
    <property type="match status" value="1"/>
</dbReference>
<gene>
    <name evidence="5" type="primary">salL</name>
    <name evidence="5" type="ORF">BEI61_01863</name>
</gene>
<dbReference type="InterPro" id="IPR023228">
    <property type="entry name" value="SAM_OH_AdoTrfase_N_sf"/>
</dbReference>
<dbReference type="PIRSF" id="PIRSF006779">
    <property type="entry name" value="UCP006779"/>
    <property type="match status" value="1"/>
</dbReference>
<dbReference type="InterPro" id="IPR002747">
    <property type="entry name" value="SAM_OH_AdoTrfase"/>
</dbReference>
<dbReference type="Gene3D" id="2.40.30.90">
    <property type="entry name" value="Bacterial fluorinating enzyme like"/>
    <property type="match status" value="1"/>
</dbReference>
<keyword evidence="5" id="KW-0808">Transferase</keyword>
<sequence length="305" mass="33997">MDTAGRICYHQEKTEVERRENNRMNPLIFQSDFGRADGAVSAMYGVAYSVCRDLKISDLTHEIPQYDIWEASYRLIQTVSYWPEGAVFVSVVDPGVGSTRRSIVARTEGGQYVVTPDNGTLTHIKKLCGITEARVIDETVNRLPGSGESYTFHGRDIYAYTGARLASGIIDFEGVGPQVPVDSVVEIPFEPARLQENEVSGTIDVLDVRFGSLWTNIPRKLFLQMGVAHGDRIEVIIEKRGHTVYRTSLIYAHSFADAFIGEALVYVNSLDFMAVAINQGNFARAYNVGTGLSWRITMRKSTLNR</sequence>
<dbReference type="Gene3D" id="3.40.50.10790">
    <property type="entry name" value="S-adenosyl-l-methionine hydroxide adenosyltransferase, N-terminal"/>
    <property type="match status" value="1"/>
</dbReference>
<accession>A0A1E3AB36</accession>
<protein>
    <submittedName>
        <fullName evidence="5">Adenosyl-chloride synthase</fullName>
        <ecNumber evidence="5">2.5.1.94</ecNumber>
    </submittedName>
</protein>
<dbReference type="AlphaFoldDB" id="A0A1E3AB36"/>
<evidence type="ECO:0000313" key="6">
    <source>
        <dbReference type="Proteomes" id="UP000094067"/>
    </source>
</evidence>
<reference evidence="5 6" key="1">
    <citation type="submission" date="2016-07" db="EMBL/GenBank/DDBJ databases">
        <title>Characterization of isolates of Eisenbergiella tayi derived from blood cultures, using whole genome sequencing.</title>
        <authorList>
            <person name="Burdz T."/>
            <person name="Wiebe D."/>
            <person name="Huynh C."/>
            <person name="Bernard K."/>
        </authorList>
    </citation>
    <scope>NUCLEOTIDE SEQUENCE [LARGE SCALE GENOMIC DNA]</scope>
    <source>
        <strain evidence="5 6">NML 110608</strain>
    </source>
</reference>
<dbReference type="SUPFAM" id="SSF102522">
    <property type="entry name" value="Bacterial fluorinating enzyme, N-terminal domain"/>
    <property type="match status" value="1"/>
</dbReference>
<dbReference type="PATRIC" id="fig|1432052.4.peg.2077"/>
<dbReference type="InterPro" id="IPR023227">
    <property type="entry name" value="SAM_OH_AdoTrfase_C_sf"/>
</dbReference>
<evidence type="ECO:0000259" key="3">
    <source>
        <dbReference type="Pfam" id="PF01887"/>
    </source>
</evidence>
<dbReference type="Pfam" id="PF01887">
    <property type="entry name" value="SAM_HAT_N"/>
    <property type="match status" value="1"/>
</dbReference>
<comment type="caution">
    <text evidence="5">The sequence shown here is derived from an EMBL/GenBank/DDBJ whole genome shotgun (WGS) entry which is preliminary data.</text>
</comment>
<name>A0A1E3AB36_9FIRM</name>
<dbReference type="EC" id="2.5.1.94" evidence="5"/>
<dbReference type="EMBL" id="MCGH01000002">
    <property type="protein sequence ID" value="ODM05974.1"/>
    <property type="molecule type" value="Genomic_DNA"/>
</dbReference>
<dbReference type="Proteomes" id="UP000094067">
    <property type="component" value="Unassembled WGS sequence"/>
</dbReference>
<dbReference type="SUPFAM" id="SSF101852">
    <property type="entry name" value="Bacterial fluorinating enzyme, C-terminal domain"/>
    <property type="match status" value="1"/>
</dbReference>
<dbReference type="Pfam" id="PF20257">
    <property type="entry name" value="SAM_HAT_C"/>
    <property type="match status" value="1"/>
</dbReference>
<keyword evidence="1" id="KW-0949">S-adenosyl-L-methionine</keyword>
<evidence type="ECO:0000313" key="5">
    <source>
        <dbReference type="EMBL" id="ODM05974.1"/>
    </source>
</evidence>